<comment type="caution">
    <text evidence="1">The sequence shown here is derived from an EMBL/GenBank/DDBJ whole genome shotgun (WGS) entry which is preliminary data.</text>
</comment>
<dbReference type="Proteomes" id="UP000249542">
    <property type="component" value="Unassembled WGS sequence"/>
</dbReference>
<accession>A0A2W7IJ59</accession>
<sequence>MRKTLKKLSLLGGIVLTLTACKENPKNKVITTPEITFQKDGELYFVNAEKDTLKHLEIETAVSSYEQQTGLMYRKQMQENRGMLFMYNNERPRPNFYMKNTYIPLDLIYINSNNIVVDINRDAKPLNESPIPSQAPAQYVLEVNGNKAQAWNISKGDSIILHLN</sequence>
<gene>
    <name evidence="1" type="ORF">LX95_02564</name>
</gene>
<dbReference type="PANTHER" id="PTHR37953">
    <property type="entry name" value="UPF0127 PROTEIN MJ1496"/>
    <property type="match status" value="1"/>
</dbReference>
<evidence type="ECO:0000313" key="2">
    <source>
        <dbReference type="Proteomes" id="UP000249542"/>
    </source>
</evidence>
<dbReference type="AlphaFoldDB" id="A0A2W7IJ59"/>
<keyword evidence="2" id="KW-1185">Reference proteome</keyword>
<name>A0A2W7IJ59_9FLAO</name>
<dbReference type="RefSeq" id="WP_111541835.1">
    <property type="nucleotide sequence ID" value="NZ_QKYV01000008.1"/>
</dbReference>
<evidence type="ECO:0000313" key="1">
    <source>
        <dbReference type="EMBL" id="PZW38543.1"/>
    </source>
</evidence>
<dbReference type="PROSITE" id="PS51257">
    <property type="entry name" value="PROKAR_LIPOPROTEIN"/>
    <property type="match status" value="1"/>
</dbReference>
<dbReference type="InterPro" id="IPR038695">
    <property type="entry name" value="Saro_0823-like_sf"/>
</dbReference>
<dbReference type="Pfam" id="PF02643">
    <property type="entry name" value="DUF192"/>
    <property type="match status" value="1"/>
</dbReference>
<dbReference type="EMBL" id="QKYV01000008">
    <property type="protein sequence ID" value="PZW38543.1"/>
    <property type="molecule type" value="Genomic_DNA"/>
</dbReference>
<protein>
    <recommendedName>
        <fullName evidence="3">DUF192 domain-containing protein</fullName>
    </recommendedName>
</protein>
<proteinExistence type="predicted"/>
<dbReference type="Gene3D" id="2.60.120.1140">
    <property type="entry name" value="Protein of unknown function DUF192"/>
    <property type="match status" value="1"/>
</dbReference>
<reference evidence="1 2" key="1">
    <citation type="submission" date="2018-06" db="EMBL/GenBank/DDBJ databases">
        <title>Genomic Encyclopedia of Archaeal and Bacterial Type Strains, Phase II (KMG-II): from individual species to whole genera.</title>
        <authorList>
            <person name="Goeker M."/>
        </authorList>
    </citation>
    <scope>NUCLEOTIDE SEQUENCE [LARGE SCALE GENOMIC DNA]</scope>
    <source>
        <strain evidence="1 2">DSM 15361</strain>
    </source>
</reference>
<dbReference type="PANTHER" id="PTHR37953:SF1">
    <property type="entry name" value="UPF0127 PROTEIN MJ1496"/>
    <property type="match status" value="1"/>
</dbReference>
<dbReference type="InterPro" id="IPR003795">
    <property type="entry name" value="DUF192"/>
</dbReference>
<organism evidence="1 2">
    <name type="scientific">Mesonia algae</name>
    <dbReference type="NCBI Taxonomy" id="213248"/>
    <lineage>
        <taxon>Bacteria</taxon>
        <taxon>Pseudomonadati</taxon>
        <taxon>Bacteroidota</taxon>
        <taxon>Flavobacteriia</taxon>
        <taxon>Flavobacteriales</taxon>
        <taxon>Flavobacteriaceae</taxon>
        <taxon>Mesonia</taxon>
    </lineage>
</organism>
<evidence type="ECO:0008006" key="3">
    <source>
        <dbReference type="Google" id="ProtNLM"/>
    </source>
</evidence>